<evidence type="ECO:0000313" key="9">
    <source>
        <dbReference type="Proteomes" id="UP001634393"/>
    </source>
</evidence>
<evidence type="ECO:0000256" key="4">
    <source>
        <dbReference type="ARBA" id="ARBA00022989"/>
    </source>
</evidence>
<evidence type="ECO:0000256" key="2">
    <source>
        <dbReference type="ARBA" id="ARBA00007635"/>
    </source>
</evidence>
<comment type="subcellular location">
    <subcellularLocation>
        <location evidence="1 6">Membrane</location>
        <topology evidence="1 6">Multi-pass membrane protein</topology>
    </subcellularLocation>
</comment>
<feature type="transmembrane region" description="Helical" evidence="6">
    <location>
        <begin position="287"/>
        <end position="307"/>
    </location>
</feature>
<dbReference type="SUPFAM" id="SSF103481">
    <property type="entry name" value="Multidrug resistance efflux transporter EmrE"/>
    <property type="match status" value="2"/>
</dbReference>
<dbReference type="Pfam" id="PF00892">
    <property type="entry name" value="EamA"/>
    <property type="match status" value="2"/>
</dbReference>
<dbReference type="InterPro" id="IPR000620">
    <property type="entry name" value="EamA_dom"/>
</dbReference>
<feature type="transmembrane region" description="Helical" evidence="6">
    <location>
        <begin position="223"/>
        <end position="244"/>
    </location>
</feature>
<feature type="transmembrane region" description="Helical" evidence="6">
    <location>
        <begin position="250"/>
        <end position="275"/>
    </location>
</feature>
<feature type="domain" description="EamA" evidence="7">
    <location>
        <begin position="19"/>
        <end position="159"/>
    </location>
</feature>
<evidence type="ECO:0000313" key="8">
    <source>
        <dbReference type="EMBL" id="KAL3845540.1"/>
    </source>
</evidence>
<comment type="caution">
    <text evidence="8">The sequence shown here is derived from an EMBL/GenBank/DDBJ whole genome shotgun (WGS) entry which is preliminary data.</text>
</comment>
<evidence type="ECO:0000256" key="5">
    <source>
        <dbReference type="ARBA" id="ARBA00023136"/>
    </source>
</evidence>
<dbReference type="EMBL" id="JBJXBP010000002">
    <property type="protein sequence ID" value="KAL3845540.1"/>
    <property type="molecule type" value="Genomic_DNA"/>
</dbReference>
<name>A0ABD3U886_9LAMI</name>
<feature type="transmembrane region" description="Helical" evidence="6">
    <location>
        <begin position="47"/>
        <end position="69"/>
    </location>
</feature>
<protein>
    <recommendedName>
        <fullName evidence="6">WAT1-related protein</fullName>
    </recommendedName>
</protein>
<proteinExistence type="inferred from homology"/>
<feature type="domain" description="EamA" evidence="7">
    <location>
        <begin position="194"/>
        <end position="331"/>
    </location>
</feature>
<keyword evidence="4 6" id="KW-1133">Transmembrane helix</keyword>
<keyword evidence="5 6" id="KW-0472">Membrane</keyword>
<feature type="transmembrane region" description="Helical" evidence="6">
    <location>
        <begin position="191"/>
        <end position="211"/>
    </location>
</feature>
<feature type="transmembrane region" description="Helical" evidence="6">
    <location>
        <begin position="142"/>
        <end position="162"/>
    </location>
</feature>
<dbReference type="Proteomes" id="UP001634393">
    <property type="component" value="Unassembled WGS sequence"/>
</dbReference>
<dbReference type="InterPro" id="IPR037185">
    <property type="entry name" value="EmrE-like"/>
</dbReference>
<dbReference type="InterPro" id="IPR030184">
    <property type="entry name" value="WAT1-related"/>
</dbReference>
<dbReference type="GO" id="GO:0016020">
    <property type="term" value="C:membrane"/>
    <property type="evidence" value="ECO:0007669"/>
    <property type="project" value="UniProtKB-SubCell"/>
</dbReference>
<feature type="transmembrane region" description="Helical" evidence="6">
    <location>
        <begin position="109"/>
        <end position="130"/>
    </location>
</feature>
<keyword evidence="3 6" id="KW-0812">Transmembrane</keyword>
<feature type="transmembrane region" description="Helical" evidence="6">
    <location>
        <begin position="313"/>
        <end position="333"/>
    </location>
</feature>
<dbReference type="AlphaFoldDB" id="A0ABD3U886"/>
<feature type="transmembrane region" description="Helical" evidence="6">
    <location>
        <begin position="20"/>
        <end position="41"/>
    </location>
</feature>
<sequence length="377" mass="41078">MGNQNLLGPMSLAFNKMKPYLAMVALQFGYAGMYIITLISLRHGFSHWILVVYRHAIATLVFAPFAYFFEKKVRPQMTKSIFLKIMVLAFLEPVLDQNLYYVGMQYTSATFASATVNVLPAITFIMAVIFRLEKVNLKKIHSLAKVIGTLITVTGAMLMTLYKGPVVNILWYSNGGSHHNAAAAAASEQNWATGTIMLLSCIVGWSAFFIVQNKTIEEYPAELSLTSLVCFMGTIEGGIVAVIMERSKSAWAIGFDSRLLAAAYSGIVCSGIAYYMQSVVNKARGPVFVTAFSPLSMIITAVLGAIILAEQIFLGSLLGAAIIVVGLYSVVWGKSKEMASSNKLTYDESKAHELPVVADKKVLNMVADTNLIETAAK</sequence>
<comment type="similarity">
    <text evidence="2 6">Belongs to the drug/metabolite transporter (DMT) superfamily. Plant drug/metabolite exporter (P-DME) (TC 2.A.7.4) family.</text>
</comment>
<dbReference type="PANTHER" id="PTHR31218">
    <property type="entry name" value="WAT1-RELATED PROTEIN"/>
    <property type="match status" value="1"/>
</dbReference>
<keyword evidence="9" id="KW-1185">Reference proteome</keyword>
<evidence type="ECO:0000259" key="7">
    <source>
        <dbReference type="Pfam" id="PF00892"/>
    </source>
</evidence>
<organism evidence="8 9">
    <name type="scientific">Penstemon smallii</name>
    <dbReference type="NCBI Taxonomy" id="265156"/>
    <lineage>
        <taxon>Eukaryota</taxon>
        <taxon>Viridiplantae</taxon>
        <taxon>Streptophyta</taxon>
        <taxon>Embryophyta</taxon>
        <taxon>Tracheophyta</taxon>
        <taxon>Spermatophyta</taxon>
        <taxon>Magnoliopsida</taxon>
        <taxon>eudicotyledons</taxon>
        <taxon>Gunneridae</taxon>
        <taxon>Pentapetalae</taxon>
        <taxon>asterids</taxon>
        <taxon>lamiids</taxon>
        <taxon>Lamiales</taxon>
        <taxon>Plantaginaceae</taxon>
        <taxon>Cheloneae</taxon>
        <taxon>Penstemon</taxon>
    </lineage>
</organism>
<evidence type="ECO:0000256" key="1">
    <source>
        <dbReference type="ARBA" id="ARBA00004141"/>
    </source>
</evidence>
<reference evidence="8 9" key="1">
    <citation type="submission" date="2024-12" db="EMBL/GenBank/DDBJ databases">
        <title>The unique morphological basis and parallel evolutionary history of personate flowers in Penstemon.</title>
        <authorList>
            <person name="Depatie T.H."/>
            <person name="Wessinger C.A."/>
        </authorList>
    </citation>
    <scope>NUCLEOTIDE SEQUENCE [LARGE SCALE GENOMIC DNA]</scope>
    <source>
        <strain evidence="8">WTNN_2</strain>
        <tissue evidence="8">Leaf</tissue>
    </source>
</reference>
<evidence type="ECO:0000256" key="6">
    <source>
        <dbReference type="RuleBase" id="RU363077"/>
    </source>
</evidence>
<feature type="transmembrane region" description="Helical" evidence="6">
    <location>
        <begin position="81"/>
        <end position="103"/>
    </location>
</feature>
<accession>A0ABD3U886</accession>
<evidence type="ECO:0000256" key="3">
    <source>
        <dbReference type="ARBA" id="ARBA00022692"/>
    </source>
</evidence>
<gene>
    <name evidence="8" type="ORF">ACJIZ3_002943</name>
</gene>